<evidence type="ECO:0000313" key="2">
    <source>
        <dbReference type="Proteomes" id="UP000226236"/>
    </source>
</evidence>
<name>A0A223LCU4_BPPB1</name>
<protein>
    <submittedName>
        <fullName evidence="1">Uncharacterized protein</fullName>
    </submittedName>
</protein>
<gene>
    <name evidence="1" type="primary">215</name>
    <name evidence="1" type="ORF">PBI_PBS1_215</name>
</gene>
<sequence>MSKEIKINWMDKNILKKNTNIIDFPFVKNFDIHHGHLAVRSLYSEYCNIITLIDQDNYKKIEIGDSYRRLNDIYSEEELLEGYFESLLETFKRKFPKFIEELEGGFNSYRDYGNFRLSYLLTEYSDDCKNTFNSLTYCYAFARENAIYYSTDLFKENFRKLMFKAILYMIEYLENNKLFTYLESVERYFLLENLRTYINYEENWYLYENDPKFKNSLKRVKNYEAMNILNKL</sequence>
<keyword evidence="2" id="KW-1185">Reference proteome</keyword>
<evidence type="ECO:0000313" key="1">
    <source>
        <dbReference type="EMBL" id="ASU00037.1"/>
    </source>
</evidence>
<dbReference type="EMBL" id="MF360957">
    <property type="protein sequence ID" value="ASU00037.1"/>
    <property type="molecule type" value="Genomic_DNA"/>
</dbReference>
<proteinExistence type="predicted"/>
<dbReference type="RefSeq" id="YP_009664416.1">
    <property type="nucleotide sequence ID" value="NC_043027.1"/>
</dbReference>
<dbReference type="Proteomes" id="UP000226236">
    <property type="component" value="Segment"/>
</dbReference>
<accession>A0A223LCU4</accession>
<reference evidence="1 2" key="1">
    <citation type="submission" date="2017-06" db="EMBL/GenBank/DDBJ databases">
        <authorList>
            <person name="Russell D.A."/>
            <person name="Jacobs-Sera D."/>
            <person name="Duda R."/>
            <person name="Hatfull G.F."/>
            <person name="Hendrix R.W."/>
        </authorList>
    </citation>
    <scope>NUCLEOTIDE SEQUENCE [LARGE SCALE GENOMIC DNA]</scope>
</reference>
<organism evidence="1 2">
    <name type="scientific">Bacillus phage PBS1</name>
    <dbReference type="NCBI Taxonomy" id="2884423"/>
    <lineage>
        <taxon>Viruses</taxon>
        <taxon>Duplodnaviria</taxon>
        <taxon>Heunggongvirae</taxon>
        <taxon>Uroviricota</taxon>
        <taxon>Caudoviricetes</taxon>
        <taxon>Takahashivirus</taxon>
        <taxon>Bacillus phage PBS1</taxon>
    </lineage>
</organism>
<dbReference type="GeneID" id="40524448"/>